<dbReference type="Pfam" id="PF06985">
    <property type="entry name" value="HET"/>
    <property type="match status" value="1"/>
</dbReference>
<dbReference type="Proteomes" id="UP001274830">
    <property type="component" value="Unassembled WGS sequence"/>
</dbReference>
<evidence type="ECO:0000259" key="1">
    <source>
        <dbReference type="Pfam" id="PF06985"/>
    </source>
</evidence>
<dbReference type="AlphaFoldDB" id="A0AAE0WNY9"/>
<keyword evidence="3" id="KW-1185">Reference proteome</keyword>
<dbReference type="InterPro" id="IPR010730">
    <property type="entry name" value="HET"/>
</dbReference>
<evidence type="ECO:0000313" key="2">
    <source>
        <dbReference type="EMBL" id="KAK3675279.1"/>
    </source>
</evidence>
<evidence type="ECO:0000313" key="3">
    <source>
        <dbReference type="Proteomes" id="UP001274830"/>
    </source>
</evidence>
<reference evidence="2" key="1">
    <citation type="submission" date="2023-07" db="EMBL/GenBank/DDBJ databases">
        <title>Black Yeasts Isolated from many extreme environments.</title>
        <authorList>
            <person name="Coleine C."/>
            <person name="Stajich J.E."/>
            <person name="Selbmann L."/>
        </authorList>
    </citation>
    <scope>NUCLEOTIDE SEQUENCE</scope>
    <source>
        <strain evidence="2">CCFEE 5485</strain>
    </source>
</reference>
<organism evidence="2 3">
    <name type="scientific">Recurvomyces mirabilis</name>
    <dbReference type="NCBI Taxonomy" id="574656"/>
    <lineage>
        <taxon>Eukaryota</taxon>
        <taxon>Fungi</taxon>
        <taxon>Dikarya</taxon>
        <taxon>Ascomycota</taxon>
        <taxon>Pezizomycotina</taxon>
        <taxon>Dothideomycetes</taxon>
        <taxon>Dothideomycetidae</taxon>
        <taxon>Mycosphaerellales</taxon>
        <taxon>Teratosphaeriaceae</taxon>
        <taxon>Recurvomyces</taxon>
    </lineage>
</organism>
<name>A0AAE0WNY9_9PEZI</name>
<gene>
    <name evidence="2" type="ORF">LTR78_004789</name>
</gene>
<sequence>MRLLHTSSLVFQEFFDEHTPSYAILSHRWGEQEVSYADFLAGRKQDHAGHIKVLNACRIASSNRHDWMWIDTICIDKTSSAELTEAINSMFEWYARSQIYYVYLRDVPPELTAEQTNNAFQRSEWFSRGWTLQELLVPKHILFLNSAWKSMGTKSELSPAIHQATKIPEWYLQRPDQICFASVASRMSWAARRTTTRSEDVAYSLLGIFNINMPLLYGERGHQAFFRLQLEIAKASDDESIFAWTSPTNEPCGMFAPWPSAFAGSGDVKSLHLPPEDRIPWKWTNKGLQLYLASPLNTKASMTMGNSLMDHTKPGEPHKLVTLGCFKSDVDVDMRDAKALRAAMKGRIVLIELQRMGAR</sequence>
<protein>
    <recommendedName>
        <fullName evidence="1">Heterokaryon incompatibility domain-containing protein</fullName>
    </recommendedName>
</protein>
<comment type="caution">
    <text evidence="2">The sequence shown here is derived from an EMBL/GenBank/DDBJ whole genome shotgun (WGS) entry which is preliminary data.</text>
</comment>
<proteinExistence type="predicted"/>
<dbReference type="PANTHER" id="PTHR10622:SF10">
    <property type="entry name" value="HET DOMAIN-CONTAINING PROTEIN"/>
    <property type="match status" value="1"/>
</dbReference>
<dbReference type="PANTHER" id="PTHR10622">
    <property type="entry name" value="HET DOMAIN-CONTAINING PROTEIN"/>
    <property type="match status" value="1"/>
</dbReference>
<feature type="domain" description="Heterokaryon incompatibility" evidence="1">
    <location>
        <begin position="22"/>
        <end position="105"/>
    </location>
</feature>
<dbReference type="EMBL" id="JAUTXT010000015">
    <property type="protein sequence ID" value="KAK3675279.1"/>
    <property type="molecule type" value="Genomic_DNA"/>
</dbReference>
<accession>A0AAE0WNY9</accession>